<protein>
    <recommendedName>
        <fullName evidence="5">tRNA pseudouridine synthase Pus10</fullName>
        <ecNumber evidence="5">5.4.99.25</ecNumber>
    </recommendedName>
    <alternativeName>
        <fullName evidence="5">tRNA pseudouridine 54/55 synthase</fullName>
        <shortName evidence="5">Psi54/55 synthase</shortName>
    </alternativeName>
</protein>
<dbReference type="Gene3D" id="3.30.70.2510">
    <property type="match status" value="1"/>
</dbReference>
<dbReference type="SUPFAM" id="SSF55120">
    <property type="entry name" value="Pseudouridine synthase"/>
    <property type="match status" value="1"/>
</dbReference>
<dbReference type="FunFam" id="3.30.70.2510:FF:000001">
    <property type="entry name" value="tRNA pseudouridine synthase Pus10"/>
    <property type="match status" value="1"/>
</dbReference>
<dbReference type="GO" id="GO:0160148">
    <property type="term" value="F:tRNA pseudouridine(55) synthase activity"/>
    <property type="evidence" value="ECO:0007669"/>
    <property type="project" value="UniProtKB-EC"/>
</dbReference>
<dbReference type="PANTHER" id="PTHR21568:SF0">
    <property type="entry name" value="TRNA PSEUDOURIDINE SYNTHASE PUS10"/>
    <property type="match status" value="1"/>
</dbReference>
<keyword evidence="2 5" id="KW-0819">tRNA processing</keyword>
<dbReference type="InterPro" id="IPR048741">
    <property type="entry name" value="Pus10-like_C"/>
</dbReference>
<dbReference type="InterPro" id="IPR005912">
    <property type="entry name" value="Pus10"/>
</dbReference>
<comment type="catalytic activity">
    <reaction evidence="5">
        <text>uridine(55) in tRNA = pseudouridine(55) in tRNA</text>
        <dbReference type="Rhea" id="RHEA:42532"/>
        <dbReference type="Rhea" id="RHEA-COMP:10101"/>
        <dbReference type="Rhea" id="RHEA-COMP:10102"/>
        <dbReference type="ChEBI" id="CHEBI:65314"/>
        <dbReference type="ChEBI" id="CHEBI:65315"/>
        <dbReference type="EC" id="5.4.99.25"/>
    </reaction>
</comment>
<dbReference type="InterPro" id="IPR055174">
    <property type="entry name" value="Pus10_THUMP_arc"/>
</dbReference>
<dbReference type="RefSeq" id="WP_247994805.1">
    <property type="nucleotide sequence ID" value="NZ_CP096019.1"/>
</dbReference>
<dbReference type="PROSITE" id="PS51165">
    <property type="entry name" value="THUMP"/>
    <property type="match status" value="1"/>
</dbReference>
<dbReference type="InterPro" id="IPR004114">
    <property type="entry name" value="THUMP_dom"/>
</dbReference>
<organism evidence="7 8">
    <name type="scientific">Halocatena salina</name>
    <dbReference type="NCBI Taxonomy" id="2934340"/>
    <lineage>
        <taxon>Archaea</taxon>
        <taxon>Methanobacteriati</taxon>
        <taxon>Methanobacteriota</taxon>
        <taxon>Stenosarchaea group</taxon>
        <taxon>Halobacteria</taxon>
        <taxon>Halobacteriales</taxon>
        <taxon>Natronomonadaceae</taxon>
        <taxon>Halocatena</taxon>
    </lineage>
</organism>
<dbReference type="HAMAP" id="MF_01893">
    <property type="entry name" value="Pus10_arch"/>
    <property type="match status" value="1"/>
</dbReference>
<dbReference type="PANTHER" id="PTHR21568">
    <property type="entry name" value="TRNA PSEUDOURIDINE SYNTHASE PUS10"/>
    <property type="match status" value="1"/>
</dbReference>
<dbReference type="GeneID" id="71927296"/>
<dbReference type="GO" id="GO:0031119">
    <property type="term" value="P:tRNA pseudouridine synthesis"/>
    <property type="evidence" value="ECO:0007669"/>
    <property type="project" value="UniProtKB-UniRule"/>
</dbReference>
<accession>A0A8U0A4K6</accession>
<feature type="active site" description="Nucleophile" evidence="5">
    <location>
        <position position="241"/>
    </location>
</feature>
<comment type="similarity">
    <text evidence="1 5">Belongs to the pseudouridine synthase Pus10 family.</text>
</comment>
<dbReference type="AlphaFoldDB" id="A0A8U0A4K6"/>
<dbReference type="NCBIfam" id="TIGR01213">
    <property type="entry name" value="pseudo_Pus10arc"/>
    <property type="match status" value="1"/>
</dbReference>
<evidence type="ECO:0000259" key="6">
    <source>
        <dbReference type="PROSITE" id="PS51165"/>
    </source>
</evidence>
<sequence length="428" mass="47246">MDLLALTRAALDTGPLCDPCLGRLVADRGFGLTNTQRGRSLRITVALADDHPYEPHADEESCWVCEGESARVDSFAERAIRMLEGWEIDTYQVGTRVPPLLEENDRLLREDVGLEAAAGEPLKRELNREVGKRIGAAIDGEVDLERPDALVLIDLATDEIELQVNSAFVYGRYRKLKRDVPQTKWPCSDCGQTGMRRGKRCAACEGTGYRYGTSVEQQTAPLLQEAMDGSDAVFHGAGREDVDARMLGDGRPFVIEIDEPRKRSVDLDRLETEINEQADAVEVSGLRAATHEMVERVKQLDASKTYRMEVEFDAPIDTAAFQDALGALEGATVEQRTPNRVDHRRADIDRTRTVYDIEGEVTDEYHGTVELHGEGGLYVKELISGDEGRTEPSLAGLLSVDAVVTVLDVTGVEGETEPFEQSDYFVGS</sequence>
<keyword evidence="3 5" id="KW-0694">RNA-binding</keyword>
<dbReference type="Proteomes" id="UP000831768">
    <property type="component" value="Chromosome"/>
</dbReference>
<dbReference type="InterPro" id="IPR020103">
    <property type="entry name" value="PsdUridine_synth_cat_dom_sf"/>
</dbReference>
<dbReference type="GO" id="GO:0000049">
    <property type="term" value="F:tRNA binding"/>
    <property type="evidence" value="ECO:0007669"/>
    <property type="project" value="InterPro"/>
</dbReference>
<dbReference type="EMBL" id="CP096019">
    <property type="protein sequence ID" value="UPM44151.1"/>
    <property type="molecule type" value="Genomic_DNA"/>
</dbReference>
<evidence type="ECO:0000256" key="5">
    <source>
        <dbReference type="HAMAP-Rule" id="MF_01893"/>
    </source>
</evidence>
<evidence type="ECO:0000313" key="7">
    <source>
        <dbReference type="EMBL" id="UPM44151.1"/>
    </source>
</evidence>
<evidence type="ECO:0000256" key="3">
    <source>
        <dbReference type="ARBA" id="ARBA00022884"/>
    </source>
</evidence>
<feature type="binding site" evidence="5">
    <location>
        <position position="306"/>
    </location>
    <ligand>
        <name>substrate</name>
    </ligand>
</feature>
<feature type="domain" description="THUMP" evidence="6">
    <location>
        <begin position="46"/>
        <end position="166"/>
    </location>
</feature>
<dbReference type="Pfam" id="PF22023">
    <property type="entry name" value="Pus10_THUMP_arc"/>
    <property type="match status" value="1"/>
</dbReference>
<dbReference type="KEGG" id="haad:MW046_04575"/>
<dbReference type="Gene3D" id="3.30.70.3190">
    <property type="match status" value="1"/>
</dbReference>
<feature type="binding site" evidence="5">
    <location>
        <position position="378"/>
    </location>
    <ligand>
        <name>substrate</name>
    </ligand>
</feature>
<proteinExistence type="inferred from homology"/>
<dbReference type="Pfam" id="PF21238">
    <property type="entry name" value="Pus10_C"/>
    <property type="match status" value="1"/>
</dbReference>
<dbReference type="EC" id="5.4.99.25" evidence="5"/>
<evidence type="ECO:0000313" key="8">
    <source>
        <dbReference type="Proteomes" id="UP000831768"/>
    </source>
</evidence>
<keyword evidence="8" id="KW-1185">Reference proteome</keyword>
<evidence type="ECO:0000256" key="2">
    <source>
        <dbReference type="ARBA" id="ARBA00022694"/>
    </source>
</evidence>
<comment type="catalytic activity">
    <reaction evidence="5">
        <text>uridine(54) in tRNA = pseudouridine(54) in tRNA</text>
        <dbReference type="Rhea" id="RHEA:57876"/>
        <dbReference type="Rhea" id="RHEA-COMP:10193"/>
        <dbReference type="Rhea" id="RHEA-COMP:14141"/>
        <dbReference type="ChEBI" id="CHEBI:65314"/>
        <dbReference type="ChEBI" id="CHEBI:65315"/>
    </reaction>
</comment>
<name>A0A8U0A4K6_9EURY</name>
<evidence type="ECO:0000256" key="4">
    <source>
        <dbReference type="ARBA" id="ARBA00023235"/>
    </source>
</evidence>
<dbReference type="InterPro" id="IPR039894">
    <property type="entry name" value="Pus10-like"/>
</dbReference>
<gene>
    <name evidence="5" type="primary">pus10</name>
    <name evidence="7" type="ORF">MW046_04575</name>
</gene>
<comment type="function">
    <text evidence="5">Responsible for synthesis of pseudouridine from uracil-54 and uracil-55 in the psi GC loop of transfer RNAs.</text>
</comment>
<reference evidence="7" key="1">
    <citation type="submission" date="2022-04" db="EMBL/GenBank/DDBJ databases">
        <title>Halocatena sp. nov., isolated from a salt lake.</title>
        <authorList>
            <person name="Cui H.-L."/>
        </authorList>
    </citation>
    <scope>NUCLEOTIDE SEQUENCE</scope>
    <source>
        <strain evidence="7">AD-1</strain>
    </source>
</reference>
<evidence type="ECO:0000256" key="1">
    <source>
        <dbReference type="ARBA" id="ARBA00009652"/>
    </source>
</evidence>
<keyword evidence="4 5" id="KW-0413">Isomerase</keyword>